<gene>
    <name evidence="3" type="ORF">F7D62_11465</name>
</gene>
<evidence type="ECO:0000259" key="2">
    <source>
        <dbReference type="Pfam" id="PF01757"/>
    </source>
</evidence>
<feature type="domain" description="Acyltransferase 3" evidence="2">
    <location>
        <begin position="8"/>
        <end position="304"/>
    </location>
</feature>
<evidence type="ECO:0000256" key="1">
    <source>
        <dbReference type="SAM" id="Phobius"/>
    </source>
</evidence>
<keyword evidence="1" id="KW-0472">Membrane</keyword>
<protein>
    <submittedName>
        <fullName evidence="3">Acyltransferase</fullName>
    </submittedName>
</protein>
<feature type="transmembrane region" description="Helical" evidence="1">
    <location>
        <begin position="288"/>
        <end position="309"/>
    </location>
</feature>
<proteinExistence type="predicted"/>
<feature type="transmembrane region" description="Helical" evidence="1">
    <location>
        <begin position="73"/>
        <end position="94"/>
    </location>
</feature>
<reference evidence="4" key="1">
    <citation type="submission" date="2019-09" db="EMBL/GenBank/DDBJ databases">
        <title>Distinct polysaccharide growth profiles of human intestinal Prevotella copri isolates.</title>
        <authorList>
            <person name="Fehlner-Peach H."/>
            <person name="Magnabosco C."/>
            <person name="Raghavan V."/>
            <person name="Scher J.U."/>
            <person name="Tett A."/>
            <person name="Cox L.M."/>
            <person name="Gottsegen C."/>
            <person name="Watters A."/>
            <person name="Wiltshire- Gordon J.D."/>
            <person name="Segata N."/>
            <person name="Bonneau R."/>
            <person name="Littman D.R."/>
        </authorList>
    </citation>
    <scope>NUCLEOTIDE SEQUENCE [LARGE SCALE GENOMIC DNA]</scope>
    <source>
        <strain evidence="4">iAK279</strain>
    </source>
</reference>
<accession>A0AB35ZG78</accession>
<feature type="transmembrane region" description="Helical" evidence="1">
    <location>
        <begin position="230"/>
        <end position="250"/>
    </location>
</feature>
<dbReference type="Pfam" id="PF01757">
    <property type="entry name" value="Acyl_transf_3"/>
    <property type="match status" value="1"/>
</dbReference>
<keyword evidence="3" id="KW-0808">Transferase</keyword>
<dbReference type="EMBL" id="VZBT01000082">
    <property type="protein sequence ID" value="MQO04710.1"/>
    <property type="molecule type" value="Genomic_DNA"/>
</dbReference>
<dbReference type="InterPro" id="IPR002656">
    <property type="entry name" value="Acyl_transf_3_dom"/>
</dbReference>
<keyword evidence="3" id="KW-0012">Acyltransferase</keyword>
<dbReference type="RefSeq" id="WP_153087392.1">
    <property type="nucleotide sequence ID" value="NZ_VZAO01000056.1"/>
</dbReference>
<sequence length="322" mass="37694">MQAVNRNGSIDVLRAVMAFVVIVNHTCIFGMKMQDLLDCAVPVFLIISGYYFHSTSMEEEKRKLRKAISKISYLFVGSVFLYVTWGGIKFLFWRELTEYDLSILWTCTNLFCPPLWYIQSYLYLMVILYFVLNTIQRIKKKFCFSHLRLRIMLLISILSWIFLQIYANDNFHTHGTIICLIYWLIGLALSKINLCLSKFHLAIGCLLLAISSIILRRYGFYDGVGMHRAYYFTTALLAVSIFCFFLHVNINNSNIISRIGRVNSIHIYIVHWVLIEILFRIGNDVSPYLYFLSPLIIFFVSYVLSETYLKILVNRFPTKCKK</sequence>
<comment type="caution">
    <text evidence="3">The sequence shown here is derived from an EMBL/GenBank/DDBJ whole genome shotgun (WGS) entry which is preliminary data.</text>
</comment>
<feature type="transmembrane region" description="Helical" evidence="1">
    <location>
        <begin position="173"/>
        <end position="192"/>
    </location>
</feature>
<keyword evidence="1" id="KW-0812">Transmembrane</keyword>
<feature type="transmembrane region" description="Helical" evidence="1">
    <location>
        <begin position="147"/>
        <end position="167"/>
    </location>
</feature>
<feature type="transmembrane region" description="Helical" evidence="1">
    <location>
        <begin position="12"/>
        <end position="31"/>
    </location>
</feature>
<keyword evidence="1" id="KW-1133">Transmembrane helix</keyword>
<evidence type="ECO:0000313" key="3">
    <source>
        <dbReference type="EMBL" id="MQO04710.1"/>
    </source>
</evidence>
<feature type="transmembrane region" description="Helical" evidence="1">
    <location>
        <begin position="114"/>
        <end position="135"/>
    </location>
</feature>
<feature type="transmembrane region" description="Helical" evidence="1">
    <location>
        <begin position="199"/>
        <end position="218"/>
    </location>
</feature>
<name>A0AB35ZG78_9BACT</name>
<organism evidence="3 4">
    <name type="scientific">Segatella copri</name>
    <dbReference type="NCBI Taxonomy" id="165179"/>
    <lineage>
        <taxon>Bacteria</taxon>
        <taxon>Pseudomonadati</taxon>
        <taxon>Bacteroidota</taxon>
        <taxon>Bacteroidia</taxon>
        <taxon>Bacteroidales</taxon>
        <taxon>Prevotellaceae</taxon>
        <taxon>Segatella</taxon>
    </lineage>
</organism>
<dbReference type="GO" id="GO:0016747">
    <property type="term" value="F:acyltransferase activity, transferring groups other than amino-acyl groups"/>
    <property type="evidence" value="ECO:0007669"/>
    <property type="project" value="InterPro"/>
</dbReference>
<evidence type="ECO:0000313" key="4">
    <source>
        <dbReference type="Proteomes" id="UP000390763"/>
    </source>
</evidence>
<dbReference type="Proteomes" id="UP000390763">
    <property type="component" value="Unassembled WGS sequence"/>
</dbReference>
<dbReference type="AlphaFoldDB" id="A0AB35ZG78"/>
<feature type="transmembrane region" description="Helical" evidence="1">
    <location>
        <begin position="262"/>
        <end position="282"/>
    </location>
</feature>